<accession>A0A1Z1MQL0</accession>
<dbReference type="RefSeq" id="YP_009398977.1">
    <property type="nucleotide sequence ID" value="NC_035294.1"/>
</dbReference>
<keyword evidence="1" id="KW-0150">Chloroplast</keyword>
<reference evidence="1" key="1">
    <citation type="journal article" date="2017" name="J. Phycol.">
        <title>Analysis of chloroplast genomes and a supermatrix inform reclassification of the Rhodomelaceae (Rhodophyta).</title>
        <authorList>
            <person name="Diaz-Tapia P."/>
            <person name="Maggs C.A."/>
            <person name="West J.A."/>
            <person name="Verbruggen H."/>
        </authorList>
    </citation>
    <scope>NUCLEOTIDE SEQUENCE</scope>
    <source>
        <strain evidence="1">PD1561</strain>
    </source>
</reference>
<organism evidence="1">
    <name type="scientific">Cliftonaea pectinata</name>
    <dbReference type="NCBI Taxonomy" id="2007206"/>
    <lineage>
        <taxon>Eukaryota</taxon>
        <taxon>Rhodophyta</taxon>
        <taxon>Florideophyceae</taxon>
        <taxon>Rhodymeniophycidae</taxon>
        <taxon>Ceramiales</taxon>
        <taxon>Rhodomelaceae</taxon>
        <taxon>Polyzonieae</taxon>
        <taxon>Cliftonaea</taxon>
    </lineage>
</organism>
<geneLocation type="chloroplast" evidence="1"/>
<dbReference type="GeneID" id="33361572"/>
<gene>
    <name evidence="1" type="primary">orf47b</name>
</gene>
<protein>
    <submittedName>
        <fullName evidence="1">Uncharacterized protein</fullName>
    </submittedName>
</protein>
<keyword evidence="1" id="KW-0934">Plastid</keyword>
<sequence length="47" mass="5689">MYLNFLLCFYLVIYMNVTSLVFHRQLLNKTVIVHKSSFFLLFNLCKI</sequence>
<dbReference type="AlphaFoldDB" id="A0A1Z1MQL0"/>
<dbReference type="EMBL" id="MF101450">
    <property type="protein sequence ID" value="ARW68169.1"/>
    <property type="molecule type" value="Genomic_DNA"/>
</dbReference>
<proteinExistence type="predicted"/>
<evidence type="ECO:0000313" key="1">
    <source>
        <dbReference type="EMBL" id="ARW68169.1"/>
    </source>
</evidence>
<name>A0A1Z1MQL0_9FLOR</name>